<reference evidence="1 2" key="1">
    <citation type="submission" date="2020-04" db="EMBL/GenBank/DDBJ databases">
        <title>Luteolibacter sp. G-1-1-1 isolated from soil.</title>
        <authorList>
            <person name="Dahal R.H."/>
        </authorList>
    </citation>
    <scope>NUCLEOTIDE SEQUENCE [LARGE SCALE GENOMIC DNA]</scope>
    <source>
        <strain evidence="1 2">G-1-1-1</strain>
    </source>
</reference>
<evidence type="ECO:0000313" key="1">
    <source>
        <dbReference type="EMBL" id="QJE97846.1"/>
    </source>
</evidence>
<protein>
    <submittedName>
        <fullName evidence="1">Uncharacterized protein</fullName>
    </submittedName>
</protein>
<dbReference type="KEGG" id="luo:HHL09_19340"/>
<gene>
    <name evidence="1" type="ORF">HHL09_19340</name>
</gene>
<dbReference type="EMBL" id="CP051774">
    <property type="protein sequence ID" value="QJE97846.1"/>
    <property type="molecule type" value="Genomic_DNA"/>
</dbReference>
<sequence length="135" mass="15317">MSAVVSGFWRRSRKRKLVGLGLTAGPWLAWLGLAALSPGIDEWNPRIESDAAVLGLWNGDGYGIDLKTDSTFMLSTRDGQTFGKWKRDDWNLYLTGEHQEERYMRFVEDGGDLLLLPVPPRIHETYTPGPIMRRP</sequence>
<accession>A0A858RKM2</accession>
<proteinExistence type="predicted"/>
<keyword evidence="2" id="KW-1185">Reference proteome</keyword>
<dbReference type="RefSeq" id="WP_169456272.1">
    <property type="nucleotide sequence ID" value="NZ_CP051774.1"/>
</dbReference>
<dbReference type="AlphaFoldDB" id="A0A858RKM2"/>
<name>A0A858RKM2_9BACT</name>
<dbReference type="Proteomes" id="UP000501812">
    <property type="component" value="Chromosome"/>
</dbReference>
<organism evidence="1 2">
    <name type="scientific">Luteolibacter luteus</name>
    <dbReference type="NCBI Taxonomy" id="2728835"/>
    <lineage>
        <taxon>Bacteria</taxon>
        <taxon>Pseudomonadati</taxon>
        <taxon>Verrucomicrobiota</taxon>
        <taxon>Verrucomicrobiia</taxon>
        <taxon>Verrucomicrobiales</taxon>
        <taxon>Verrucomicrobiaceae</taxon>
        <taxon>Luteolibacter</taxon>
    </lineage>
</organism>
<evidence type="ECO:0000313" key="2">
    <source>
        <dbReference type="Proteomes" id="UP000501812"/>
    </source>
</evidence>